<sequence length="159" mass="18114">MSETIIGYINLIPKSELIALEKDVQQVTPFGFYFIDELKLYNYPMSEVKSKDIVQFVIADSNDSDTATILLGDNYDPEEELEDDFLMQFPALLKDRILAITKIIKQVVQWPSVREIGFSISFCDEVNQVKHGSITSFEDTVVLDCMNSCPPSTLYILEK</sequence>
<dbReference type="EMBL" id="CP059693">
    <property type="protein sequence ID" value="WDE12948.1"/>
    <property type="molecule type" value="Genomic_DNA"/>
</dbReference>
<dbReference type="RefSeq" id="WP_274053279.1">
    <property type="nucleotide sequence ID" value="NZ_CP059693.1"/>
</dbReference>
<evidence type="ECO:0000313" key="2">
    <source>
        <dbReference type="Proteomes" id="UP001215231"/>
    </source>
</evidence>
<name>A0ABY7VHK3_9GAMM</name>
<proteinExistence type="predicted"/>
<dbReference type="Proteomes" id="UP001215231">
    <property type="component" value="Chromosome"/>
</dbReference>
<reference evidence="1 2" key="1">
    <citation type="journal article" date="2022" name="Mar. Drugs">
        <title>Bioassay-Guided Fractionation Leads to the Detection of Cholic Acid Generated by the Rare Thalassomonas sp.</title>
        <authorList>
            <person name="Pheiffer F."/>
            <person name="Schneider Y.K."/>
            <person name="Hansen E.H."/>
            <person name="Andersen J.H."/>
            <person name="Isaksson J."/>
            <person name="Busche T."/>
            <person name="R C."/>
            <person name="Kalinowski J."/>
            <person name="Zyl L.V."/>
            <person name="Trindade M."/>
        </authorList>
    </citation>
    <scope>NUCLEOTIDE SEQUENCE [LARGE SCALE GENOMIC DNA]</scope>
    <source>
        <strain evidence="1 2">A5K-61T</strain>
    </source>
</reference>
<evidence type="ECO:0000313" key="1">
    <source>
        <dbReference type="EMBL" id="WDE12948.1"/>
    </source>
</evidence>
<keyword evidence="2" id="KW-1185">Reference proteome</keyword>
<protein>
    <submittedName>
        <fullName evidence="1">Uncharacterized protein</fullName>
    </submittedName>
</protein>
<organism evidence="1 2">
    <name type="scientific">Thalassomonas haliotis</name>
    <dbReference type="NCBI Taxonomy" id="485448"/>
    <lineage>
        <taxon>Bacteria</taxon>
        <taxon>Pseudomonadati</taxon>
        <taxon>Pseudomonadota</taxon>
        <taxon>Gammaproteobacteria</taxon>
        <taxon>Alteromonadales</taxon>
        <taxon>Colwelliaceae</taxon>
        <taxon>Thalassomonas</taxon>
    </lineage>
</organism>
<gene>
    <name evidence="1" type="ORF">H3N35_05680</name>
</gene>
<accession>A0ABY7VHK3</accession>